<name>A0A101FVM6_9EURY</name>
<evidence type="ECO:0000313" key="1">
    <source>
        <dbReference type="EMBL" id="KUK45152.1"/>
    </source>
</evidence>
<reference evidence="1 2" key="1">
    <citation type="journal article" date="2015" name="MBio">
        <title>Genome-Resolved Metagenomic Analysis Reveals Roles for Candidate Phyla and Other Microbial Community Members in Biogeochemical Transformations in Oil Reservoirs.</title>
        <authorList>
            <person name="Hu P."/>
            <person name="Tom L."/>
            <person name="Singh A."/>
            <person name="Thomas B.C."/>
            <person name="Baker B.J."/>
            <person name="Piceno Y.M."/>
            <person name="Andersen G.L."/>
            <person name="Banfield J.F."/>
        </authorList>
    </citation>
    <scope>NUCLEOTIDE SEQUENCE [LARGE SCALE GENOMIC DNA]</scope>
    <source>
        <strain evidence="1">57_489</strain>
    </source>
</reference>
<evidence type="ECO:0000313" key="2">
    <source>
        <dbReference type="Proteomes" id="UP000057043"/>
    </source>
</evidence>
<dbReference type="Proteomes" id="UP000057043">
    <property type="component" value="Unassembled WGS sequence"/>
</dbReference>
<protein>
    <submittedName>
        <fullName evidence="1">Uncharacterized protein</fullName>
    </submittedName>
</protein>
<dbReference type="EMBL" id="LGFT01000008">
    <property type="protein sequence ID" value="KUK45152.1"/>
    <property type="molecule type" value="Genomic_DNA"/>
</dbReference>
<accession>A0A101FVM6</accession>
<sequence length="22" mass="2734">REIIEILQYDLKMDLLGTKWKQ</sequence>
<feature type="non-terminal residue" evidence="1">
    <location>
        <position position="1"/>
    </location>
</feature>
<comment type="caution">
    <text evidence="1">The sequence shown here is derived from an EMBL/GenBank/DDBJ whole genome shotgun (WGS) entry which is preliminary data.</text>
</comment>
<gene>
    <name evidence="1" type="ORF">XD72_0556</name>
</gene>
<proteinExistence type="predicted"/>
<dbReference type="AlphaFoldDB" id="A0A101FVM6"/>
<organism evidence="1 2">
    <name type="scientific">Methanothrix harundinacea</name>
    <dbReference type="NCBI Taxonomy" id="301375"/>
    <lineage>
        <taxon>Archaea</taxon>
        <taxon>Methanobacteriati</taxon>
        <taxon>Methanobacteriota</taxon>
        <taxon>Stenosarchaea group</taxon>
        <taxon>Methanomicrobia</taxon>
        <taxon>Methanotrichales</taxon>
        <taxon>Methanotrichaceae</taxon>
        <taxon>Methanothrix</taxon>
    </lineage>
</organism>